<dbReference type="EMBL" id="SODV01000001">
    <property type="protein sequence ID" value="TDX01356.1"/>
    <property type="molecule type" value="Genomic_DNA"/>
</dbReference>
<sequence>MRYLFVALLLISCGRREGVVRIAQCPYRPGDTAAEWPAHVQSDYIYTYYISPDSILRMDDTVMATYRTVVTQSVKNASLTTTLFARMLHPAYVIGRTTRTVYTFPISDDTLLRRQLPLAEATFELFYRVTDSNALDVTHLEKTPTVTIAGKPCIKGEGISKDSARITFFFTKEATGIESPLNRFVRDFPYEVMSIKFPVPWTMPDGSMSTGSVVFQVTDIRDTTLDNALFTIRK</sequence>
<organism evidence="1 2">
    <name type="scientific">Dinghuibacter silviterrae</name>
    <dbReference type="NCBI Taxonomy" id="1539049"/>
    <lineage>
        <taxon>Bacteria</taxon>
        <taxon>Pseudomonadati</taxon>
        <taxon>Bacteroidota</taxon>
        <taxon>Chitinophagia</taxon>
        <taxon>Chitinophagales</taxon>
        <taxon>Chitinophagaceae</taxon>
        <taxon>Dinghuibacter</taxon>
    </lineage>
</organism>
<reference evidence="1 2" key="1">
    <citation type="submission" date="2019-03" db="EMBL/GenBank/DDBJ databases">
        <title>Genomic Encyclopedia of Type Strains, Phase IV (KMG-IV): sequencing the most valuable type-strain genomes for metagenomic binning, comparative biology and taxonomic classification.</title>
        <authorList>
            <person name="Goeker M."/>
        </authorList>
    </citation>
    <scope>NUCLEOTIDE SEQUENCE [LARGE SCALE GENOMIC DNA]</scope>
    <source>
        <strain evidence="1 2">DSM 100059</strain>
    </source>
</reference>
<accession>A0A4R8DTW3</accession>
<dbReference type="RefSeq" id="WP_133993818.1">
    <property type="nucleotide sequence ID" value="NZ_SODV01000001.1"/>
</dbReference>
<gene>
    <name evidence="1" type="ORF">EDB95_2390</name>
</gene>
<evidence type="ECO:0000313" key="2">
    <source>
        <dbReference type="Proteomes" id="UP000294498"/>
    </source>
</evidence>
<proteinExistence type="predicted"/>
<protein>
    <submittedName>
        <fullName evidence="1">Uncharacterized protein</fullName>
    </submittedName>
</protein>
<keyword evidence="2" id="KW-1185">Reference proteome</keyword>
<dbReference type="AlphaFoldDB" id="A0A4R8DTW3"/>
<dbReference type="OrthoDB" id="1494824at2"/>
<evidence type="ECO:0000313" key="1">
    <source>
        <dbReference type="EMBL" id="TDX01356.1"/>
    </source>
</evidence>
<dbReference type="Proteomes" id="UP000294498">
    <property type="component" value="Unassembled WGS sequence"/>
</dbReference>
<comment type="caution">
    <text evidence="1">The sequence shown here is derived from an EMBL/GenBank/DDBJ whole genome shotgun (WGS) entry which is preliminary data.</text>
</comment>
<name>A0A4R8DTW3_9BACT</name>